<proteinExistence type="predicted"/>
<protein>
    <submittedName>
        <fullName evidence="1">Uncharacterized protein</fullName>
    </submittedName>
</protein>
<organism evidence="1 2">
    <name type="scientific">Byssothecium circinans</name>
    <dbReference type="NCBI Taxonomy" id="147558"/>
    <lineage>
        <taxon>Eukaryota</taxon>
        <taxon>Fungi</taxon>
        <taxon>Dikarya</taxon>
        <taxon>Ascomycota</taxon>
        <taxon>Pezizomycotina</taxon>
        <taxon>Dothideomycetes</taxon>
        <taxon>Pleosporomycetidae</taxon>
        <taxon>Pleosporales</taxon>
        <taxon>Massarineae</taxon>
        <taxon>Massarinaceae</taxon>
        <taxon>Byssothecium</taxon>
    </lineage>
</organism>
<sequence length="85" mass="9737">MPMKFFFSFSSSINGLYASLYICLLALRMLVGSHYSSFAQVESEQLGQSHKRCFKLERGVQQGGRGMGNASLQWFPRLYRTWCSL</sequence>
<accession>A0A6A5TNH5</accession>
<reference evidence="1" key="1">
    <citation type="journal article" date="2020" name="Stud. Mycol.">
        <title>101 Dothideomycetes genomes: a test case for predicting lifestyles and emergence of pathogens.</title>
        <authorList>
            <person name="Haridas S."/>
            <person name="Albert R."/>
            <person name="Binder M."/>
            <person name="Bloem J."/>
            <person name="Labutti K."/>
            <person name="Salamov A."/>
            <person name="Andreopoulos B."/>
            <person name="Baker S."/>
            <person name="Barry K."/>
            <person name="Bills G."/>
            <person name="Bluhm B."/>
            <person name="Cannon C."/>
            <person name="Castanera R."/>
            <person name="Culley D."/>
            <person name="Daum C."/>
            <person name="Ezra D."/>
            <person name="Gonzalez J."/>
            <person name="Henrissat B."/>
            <person name="Kuo A."/>
            <person name="Liang C."/>
            <person name="Lipzen A."/>
            <person name="Lutzoni F."/>
            <person name="Magnuson J."/>
            <person name="Mondo S."/>
            <person name="Nolan M."/>
            <person name="Ohm R."/>
            <person name="Pangilinan J."/>
            <person name="Park H.-J."/>
            <person name="Ramirez L."/>
            <person name="Alfaro M."/>
            <person name="Sun H."/>
            <person name="Tritt A."/>
            <person name="Yoshinaga Y."/>
            <person name="Zwiers L.-H."/>
            <person name="Turgeon B."/>
            <person name="Goodwin S."/>
            <person name="Spatafora J."/>
            <person name="Crous P."/>
            <person name="Grigoriev I."/>
        </authorList>
    </citation>
    <scope>NUCLEOTIDE SEQUENCE</scope>
    <source>
        <strain evidence="1">CBS 675.92</strain>
    </source>
</reference>
<dbReference type="AlphaFoldDB" id="A0A6A5TNH5"/>
<dbReference type="Proteomes" id="UP000800035">
    <property type="component" value="Unassembled WGS sequence"/>
</dbReference>
<evidence type="ECO:0000313" key="2">
    <source>
        <dbReference type="Proteomes" id="UP000800035"/>
    </source>
</evidence>
<keyword evidence="2" id="KW-1185">Reference proteome</keyword>
<gene>
    <name evidence="1" type="ORF">CC80DRAFT_179483</name>
</gene>
<dbReference type="EMBL" id="ML977011">
    <property type="protein sequence ID" value="KAF1952366.1"/>
    <property type="molecule type" value="Genomic_DNA"/>
</dbReference>
<name>A0A6A5TNH5_9PLEO</name>
<evidence type="ECO:0000313" key="1">
    <source>
        <dbReference type="EMBL" id="KAF1952366.1"/>
    </source>
</evidence>